<evidence type="ECO:0000256" key="1">
    <source>
        <dbReference type="SAM" id="MobiDB-lite"/>
    </source>
</evidence>
<evidence type="ECO:0000313" key="2">
    <source>
        <dbReference type="EMBL" id="GLW62779.1"/>
    </source>
</evidence>
<sequence>MLTTRMYCGRAQTTDEVAQKTVAASSMRTDLRAAPRPCRHRACGMRTDLRPTPTGENSAGPEGNGAERP</sequence>
<organism evidence="2 3">
    <name type="scientific">Actinomadura rubrobrunea</name>
    <dbReference type="NCBI Taxonomy" id="115335"/>
    <lineage>
        <taxon>Bacteria</taxon>
        <taxon>Bacillati</taxon>
        <taxon>Actinomycetota</taxon>
        <taxon>Actinomycetes</taxon>
        <taxon>Streptosporangiales</taxon>
        <taxon>Thermomonosporaceae</taxon>
        <taxon>Actinomadura</taxon>
    </lineage>
</organism>
<accession>A0A9W6UTI4</accession>
<feature type="compositionally biased region" description="Polar residues" evidence="1">
    <location>
        <begin position="19"/>
        <end position="28"/>
    </location>
</feature>
<evidence type="ECO:0000313" key="3">
    <source>
        <dbReference type="Proteomes" id="UP001165124"/>
    </source>
</evidence>
<dbReference type="Proteomes" id="UP001165124">
    <property type="component" value="Unassembled WGS sequence"/>
</dbReference>
<comment type="caution">
    <text evidence="2">The sequence shown here is derived from an EMBL/GenBank/DDBJ whole genome shotgun (WGS) entry which is preliminary data.</text>
</comment>
<name>A0A9W6UTI4_9ACTN</name>
<keyword evidence="3" id="KW-1185">Reference proteome</keyword>
<dbReference type="EMBL" id="BSRZ01000001">
    <property type="protein sequence ID" value="GLW62779.1"/>
    <property type="molecule type" value="Genomic_DNA"/>
</dbReference>
<reference evidence="2" key="1">
    <citation type="submission" date="2023-02" db="EMBL/GenBank/DDBJ databases">
        <title>Actinomadura rubrobrunea NBRC 14622.</title>
        <authorList>
            <person name="Ichikawa N."/>
            <person name="Sato H."/>
            <person name="Tonouchi N."/>
        </authorList>
    </citation>
    <scope>NUCLEOTIDE SEQUENCE</scope>
    <source>
        <strain evidence="2">NBRC 14622</strain>
    </source>
</reference>
<dbReference type="AlphaFoldDB" id="A0A9W6UTI4"/>
<gene>
    <name evidence="2" type="ORF">Arub01_10230</name>
</gene>
<proteinExistence type="predicted"/>
<protein>
    <submittedName>
        <fullName evidence="2">Uncharacterized protein</fullName>
    </submittedName>
</protein>
<feature type="region of interest" description="Disordered" evidence="1">
    <location>
        <begin position="19"/>
        <end position="69"/>
    </location>
</feature>